<evidence type="ECO:0000313" key="2">
    <source>
        <dbReference type="Proteomes" id="UP000054289"/>
    </source>
</evidence>
<name>A0A0L7KEG9_PLAFX</name>
<evidence type="ECO:0000313" key="1">
    <source>
        <dbReference type="EMBL" id="KOB61279.1"/>
    </source>
</evidence>
<reference evidence="2" key="2">
    <citation type="submission" date="2006-03" db="EMBL/GenBank/DDBJ databases">
        <title>The genome sequence of the Plasmodium falciparum HB3.</title>
        <authorList>
            <consortium name="The Broad Institute Genome Sequencing Platform"/>
            <person name="Birren B."/>
            <person name="Lander E."/>
            <person name="Galagan J."/>
            <person name="Nusbaum C."/>
            <person name="Devon K."/>
            <person name="Henn M."/>
            <person name="Jaffe D."/>
            <person name="Butler J."/>
            <person name="Alvarez P."/>
            <person name="Gnerre S."/>
            <person name="Grabherr M."/>
            <person name="Kleber M."/>
            <person name="Mauceli E."/>
            <person name="Brockman W."/>
            <person name="MacCallum I.A."/>
            <person name="Rounsley S."/>
            <person name="Young S."/>
            <person name="LaButti K."/>
            <person name="Pushparaj V."/>
            <person name="DeCaprio D."/>
            <person name="Crawford M."/>
            <person name="Koehrsen M."/>
            <person name="Engels R."/>
            <person name="Montgomery P."/>
            <person name="Pearson M."/>
            <person name="Howarth C."/>
            <person name="Larson L."/>
            <person name="Luoma S."/>
            <person name="White J."/>
            <person name="Kodira C."/>
            <person name="Zeng Q."/>
            <person name="Oleary S."/>
            <person name="Yandava C."/>
            <person name="Alvarado L."/>
            <person name="Wirth D."/>
            <person name="Volkman S."/>
            <person name="Hartl D."/>
        </authorList>
    </citation>
    <scope>NUCLEOTIDE SEQUENCE [LARGE SCALE GENOMIC DNA]</scope>
</reference>
<dbReference type="KEGG" id="pfh:PFHG_03028"/>
<protein>
    <submittedName>
        <fullName evidence="1">Uncharacterized protein</fullName>
    </submittedName>
</protein>
<dbReference type="Proteomes" id="UP000054289">
    <property type="component" value="Unassembled WGS sequence"/>
</dbReference>
<dbReference type="AlphaFoldDB" id="A0A0L7KEG9"/>
<reference evidence="1 2" key="1">
    <citation type="submission" date="2006-03" db="EMBL/GenBank/DDBJ databases">
        <title>Annotation of Plasmodium falciparum HB3.</title>
        <authorList>
            <consortium name="The Broad Institute Genome Sequencing Platform"/>
            <person name="Volkman S.K."/>
            <person name="Neafsey D.E."/>
            <person name="Dash A.P."/>
            <person name="Chitnis C.E."/>
            <person name="Hartl D.L."/>
            <person name="Young S.K."/>
            <person name="Zeng Q."/>
            <person name="Koehrsen M."/>
            <person name="Alvarado L."/>
            <person name="Berlin A."/>
            <person name="Borenstein D."/>
            <person name="Chapman S.B."/>
            <person name="Chen Z."/>
            <person name="Engels R."/>
            <person name="Freedman E."/>
            <person name="Gellesch M."/>
            <person name="Goldberg J."/>
            <person name="Griggs A."/>
            <person name="Gujja S."/>
            <person name="Heilman E.R."/>
            <person name="Heiman D.I."/>
            <person name="Howarth C."/>
            <person name="Jen D."/>
            <person name="Larson L."/>
            <person name="Mehta T."/>
            <person name="Neiman D."/>
            <person name="Park D."/>
            <person name="Pearson M."/>
            <person name="Roberts A."/>
            <person name="Saif S."/>
            <person name="Shea T."/>
            <person name="Shenoy N."/>
            <person name="Sisk P."/>
            <person name="Stolte C."/>
            <person name="Sykes S."/>
            <person name="Walk T."/>
            <person name="White J."/>
            <person name="Yandava C."/>
            <person name="Haas B."/>
            <person name="Henn M.R."/>
            <person name="Nusbaum C."/>
            <person name="Birren B."/>
        </authorList>
    </citation>
    <scope>NUCLEOTIDE SEQUENCE [LARGE SCALE GENOMIC DNA]</scope>
    <source>
        <strain evidence="1">HB3</strain>
    </source>
</reference>
<organism evidence="1 2">
    <name type="scientific">Plasmodium falciparum (isolate HB3)</name>
    <dbReference type="NCBI Taxonomy" id="137071"/>
    <lineage>
        <taxon>Eukaryota</taxon>
        <taxon>Sar</taxon>
        <taxon>Alveolata</taxon>
        <taxon>Apicomplexa</taxon>
        <taxon>Aconoidasida</taxon>
        <taxon>Haemosporida</taxon>
        <taxon>Plasmodiidae</taxon>
        <taxon>Plasmodium</taxon>
        <taxon>Plasmodium (Laverania)</taxon>
    </lineage>
</organism>
<dbReference type="OrthoDB" id="376721at2759"/>
<sequence length="99" mass="11880">MKVVQSIIIYYCLISLGESSNVPRNVSDKILNKSLSDTLNYNFNLDDVMGIFDKIFKNNVDDFKIEENNDIKNLEFRKYKFNQRNYDFMYESFKDYCKL</sequence>
<dbReference type="EMBL" id="CH671995">
    <property type="protein sequence ID" value="KOB61279.1"/>
    <property type="molecule type" value="Genomic_DNA"/>
</dbReference>
<proteinExistence type="predicted"/>
<accession>A0A0L7KEG9</accession>
<gene>
    <name evidence="1" type="ORF">PFHG_03028</name>
</gene>